<accession>A0A8S5R4K4</accession>
<name>A0A8S5R4K4_9CAUD</name>
<sequence>MNQGTGKYRMRKPRRGKVNIKVMTMIAHNYDRLRTMCVSHGQGLYCSKSKEDLFQDTIVFVSQDEKASSLSTDKELIDYFCYRFRMIEYQAINDNKLLKEIPYADYLQTSKTTEEE</sequence>
<protein>
    <submittedName>
        <fullName evidence="1">Uncharacterized protein</fullName>
    </submittedName>
</protein>
<evidence type="ECO:0000313" key="1">
    <source>
        <dbReference type="EMBL" id="DAE26009.1"/>
    </source>
</evidence>
<proteinExistence type="predicted"/>
<dbReference type="EMBL" id="BK015806">
    <property type="protein sequence ID" value="DAE26009.1"/>
    <property type="molecule type" value="Genomic_DNA"/>
</dbReference>
<organism evidence="1">
    <name type="scientific">Siphoviridae sp. ctyjS2</name>
    <dbReference type="NCBI Taxonomy" id="2827284"/>
    <lineage>
        <taxon>Viruses</taxon>
        <taxon>Duplodnaviria</taxon>
        <taxon>Heunggongvirae</taxon>
        <taxon>Uroviricota</taxon>
        <taxon>Caudoviricetes</taxon>
    </lineage>
</organism>
<reference evidence="1" key="1">
    <citation type="journal article" date="2021" name="Proc. Natl. Acad. Sci. U.S.A.">
        <title>A Catalog of Tens of Thousands of Viruses from Human Metagenomes Reveals Hidden Associations with Chronic Diseases.</title>
        <authorList>
            <person name="Tisza M.J."/>
            <person name="Buck C.B."/>
        </authorList>
    </citation>
    <scope>NUCLEOTIDE SEQUENCE</scope>
    <source>
        <strain evidence="1">CtyjS2</strain>
    </source>
</reference>